<proteinExistence type="inferred from homology"/>
<evidence type="ECO:0000256" key="1">
    <source>
        <dbReference type="ARBA" id="ARBA00010641"/>
    </source>
</evidence>
<feature type="domain" description="RNA polymerase sigma factor 70 region 4 type 2" evidence="6">
    <location>
        <begin position="111"/>
        <end position="161"/>
    </location>
</feature>
<dbReference type="RefSeq" id="WP_108115611.1">
    <property type="nucleotide sequence ID" value="NZ_QBKT01000006.1"/>
</dbReference>
<dbReference type="GO" id="GO:0006352">
    <property type="term" value="P:DNA-templated transcription initiation"/>
    <property type="evidence" value="ECO:0007669"/>
    <property type="project" value="InterPro"/>
</dbReference>
<comment type="caution">
    <text evidence="7">The sequence shown here is derived from an EMBL/GenBank/DDBJ whole genome shotgun (WGS) entry which is preliminary data.</text>
</comment>
<feature type="domain" description="RNA polymerase sigma-70 region 2" evidence="5">
    <location>
        <begin position="18"/>
        <end position="80"/>
    </location>
</feature>
<sequence length="170" mass="19916">MTSDDKSVCEQKHYESIFNTHAETLRNFVYYKCGSEQQAEDIVQEAFIKLWKNCSKVIYTKAKSYLFTVANNMFLNEVAHEKVVLKYKQQTKSKVSNETPEFLLRQKEFQEKLQRTIANLPEGQREVFLLNRIDKKTYAEIAEIIGLSVKAVEKRMHKALITMRKEIGNI</sequence>
<keyword evidence="2" id="KW-0805">Transcription regulation</keyword>
<dbReference type="NCBIfam" id="TIGR02937">
    <property type="entry name" value="sigma70-ECF"/>
    <property type="match status" value="1"/>
</dbReference>
<dbReference type="Pfam" id="PF04542">
    <property type="entry name" value="Sigma70_r2"/>
    <property type="match status" value="1"/>
</dbReference>
<comment type="similarity">
    <text evidence="1">Belongs to the sigma-70 factor family. ECF subfamily.</text>
</comment>
<evidence type="ECO:0000259" key="6">
    <source>
        <dbReference type="Pfam" id="PF08281"/>
    </source>
</evidence>
<dbReference type="InterPro" id="IPR039425">
    <property type="entry name" value="RNA_pol_sigma-70-like"/>
</dbReference>
<dbReference type="Gene3D" id="1.10.10.10">
    <property type="entry name" value="Winged helix-like DNA-binding domain superfamily/Winged helix DNA-binding domain"/>
    <property type="match status" value="1"/>
</dbReference>
<dbReference type="SUPFAM" id="SSF88946">
    <property type="entry name" value="Sigma2 domain of RNA polymerase sigma factors"/>
    <property type="match status" value="1"/>
</dbReference>
<dbReference type="PANTHER" id="PTHR43133:SF46">
    <property type="entry name" value="RNA POLYMERASE SIGMA-70 FACTOR ECF SUBFAMILY"/>
    <property type="match status" value="1"/>
</dbReference>
<evidence type="ECO:0000313" key="7">
    <source>
        <dbReference type="EMBL" id="PTX60469.1"/>
    </source>
</evidence>
<dbReference type="OrthoDB" id="659855at2"/>
<dbReference type="AlphaFoldDB" id="A0A2T6BWM6"/>
<gene>
    <name evidence="7" type="ORF">C8N46_106113</name>
</gene>
<dbReference type="PANTHER" id="PTHR43133">
    <property type="entry name" value="RNA POLYMERASE ECF-TYPE SIGMA FACTO"/>
    <property type="match status" value="1"/>
</dbReference>
<keyword evidence="3" id="KW-0731">Sigma factor</keyword>
<dbReference type="GO" id="GO:0016987">
    <property type="term" value="F:sigma factor activity"/>
    <property type="evidence" value="ECO:0007669"/>
    <property type="project" value="UniProtKB-KW"/>
</dbReference>
<dbReference type="Gene3D" id="1.10.1740.10">
    <property type="match status" value="1"/>
</dbReference>
<dbReference type="InterPro" id="IPR013325">
    <property type="entry name" value="RNA_pol_sigma_r2"/>
</dbReference>
<protein>
    <submittedName>
        <fullName evidence="7">RNA polymerase sigma-70 factor (ECF subfamily)</fullName>
    </submittedName>
</protein>
<accession>A0A2T6BWM6</accession>
<name>A0A2T6BWM6_9FLAO</name>
<organism evidence="7 8">
    <name type="scientific">Kordia periserrulae</name>
    <dbReference type="NCBI Taxonomy" id="701523"/>
    <lineage>
        <taxon>Bacteria</taxon>
        <taxon>Pseudomonadati</taxon>
        <taxon>Bacteroidota</taxon>
        <taxon>Flavobacteriia</taxon>
        <taxon>Flavobacteriales</taxon>
        <taxon>Flavobacteriaceae</taxon>
        <taxon>Kordia</taxon>
    </lineage>
</organism>
<evidence type="ECO:0000256" key="3">
    <source>
        <dbReference type="ARBA" id="ARBA00023082"/>
    </source>
</evidence>
<dbReference type="InterPro" id="IPR013249">
    <property type="entry name" value="RNA_pol_sigma70_r4_t2"/>
</dbReference>
<keyword evidence="8" id="KW-1185">Reference proteome</keyword>
<dbReference type="EMBL" id="QBKT01000006">
    <property type="protein sequence ID" value="PTX60469.1"/>
    <property type="molecule type" value="Genomic_DNA"/>
</dbReference>
<evidence type="ECO:0000259" key="5">
    <source>
        <dbReference type="Pfam" id="PF04542"/>
    </source>
</evidence>
<dbReference type="GO" id="GO:0003677">
    <property type="term" value="F:DNA binding"/>
    <property type="evidence" value="ECO:0007669"/>
    <property type="project" value="InterPro"/>
</dbReference>
<dbReference type="InterPro" id="IPR014284">
    <property type="entry name" value="RNA_pol_sigma-70_dom"/>
</dbReference>
<dbReference type="Pfam" id="PF08281">
    <property type="entry name" value="Sigma70_r4_2"/>
    <property type="match status" value="1"/>
</dbReference>
<dbReference type="Proteomes" id="UP000244090">
    <property type="component" value="Unassembled WGS sequence"/>
</dbReference>
<keyword evidence="4" id="KW-0804">Transcription</keyword>
<dbReference type="InterPro" id="IPR007627">
    <property type="entry name" value="RNA_pol_sigma70_r2"/>
</dbReference>
<evidence type="ECO:0000313" key="8">
    <source>
        <dbReference type="Proteomes" id="UP000244090"/>
    </source>
</evidence>
<dbReference type="CDD" id="cd06171">
    <property type="entry name" value="Sigma70_r4"/>
    <property type="match status" value="1"/>
</dbReference>
<dbReference type="InterPro" id="IPR036388">
    <property type="entry name" value="WH-like_DNA-bd_sf"/>
</dbReference>
<dbReference type="InterPro" id="IPR013324">
    <property type="entry name" value="RNA_pol_sigma_r3/r4-like"/>
</dbReference>
<reference evidence="7 8" key="1">
    <citation type="submission" date="2018-04" db="EMBL/GenBank/DDBJ databases">
        <title>Genomic Encyclopedia of Archaeal and Bacterial Type Strains, Phase II (KMG-II): from individual species to whole genera.</title>
        <authorList>
            <person name="Goeker M."/>
        </authorList>
    </citation>
    <scope>NUCLEOTIDE SEQUENCE [LARGE SCALE GENOMIC DNA]</scope>
    <source>
        <strain evidence="7 8">DSM 25731</strain>
    </source>
</reference>
<evidence type="ECO:0000256" key="2">
    <source>
        <dbReference type="ARBA" id="ARBA00023015"/>
    </source>
</evidence>
<evidence type="ECO:0000256" key="4">
    <source>
        <dbReference type="ARBA" id="ARBA00023163"/>
    </source>
</evidence>
<dbReference type="SUPFAM" id="SSF88659">
    <property type="entry name" value="Sigma3 and sigma4 domains of RNA polymerase sigma factors"/>
    <property type="match status" value="1"/>
</dbReference>